<evidence type="ECO:0000313" key="2">
    <source>
        <dbReference type="EMBL" id="KAJ9622213.1"/>
    </source>
</evidence>
<feature type="region of interest" description="Disordered" evidence="1">
    <location>
        <begin position="89"/>
        <end position="126"/>
    </location>
</feature>
<proteinExistence type="predicted"/>
<protein>
    <submittedName>
        <fullName evidence="2">Uncharacterized protein</fullName>
    </submittedName>
</protein>
<feature type="compositionally biased region" description="Basic and acidic residues" evidence="1">
    <location>
        <begin position="89"/>
        <end position="98"/>
    </location>
</feature>
<reference evidence="2" key="1">
    <citation type="submission" date="2022-10" db="EMBL/GenBank/DDBJ databases">
        <title>Culturing micro-colonial fungi from biological soil crusts in the Mojave desert and describing Neophaeococcomyces mojavensis, and introducing the new genera and species Taxawa tesnikishii.</title>
        <authorList>
            <person name="Kurbessoian T."/>
            <person name="Stajich J.E."/>
        </authorList>
    </citation>
    <scope>NUCLEOTIDE SEQUENCE</scope>
    <source>
        <strain evidence="2">TK_35</strain>
    </source>
</reference>
<dbReference type="PANTHER" id="PTHR37540:SF10">
    <property type="entry name" value="SIGMA-70 REGION 2 FAMILY PROTEIN"/>
    <property type="match status" value="1"/>
</dbReference>
<evidence type="ECO:0000256" key="1">
    <source>
        <dbReference type="SAM" id="MobiDB-lite"/>
    </source>
</evidence>
<keyword evidence="3" id="KW-1185">Reference proteome</keyword>
<dbReference type="EMBL" id="JAPDRN010000108">
    <property type="protein sequence ID" value="KAJ9622213.1"/>
    <property type="molecule type" value="Genomic_DNA"/>
</dbReference>
<organism evidence="2 3">
    <name type="scientific">Knufia peltigerae</name>
    <dbReference type="NCBI Taxonomy" id="1002370"/>
    <lineage>
        <taxon>Eukaryota</taxon>
        <taxon>Fungi</taxon>
        <taxon>Dikarya</taxon>
        <taxon>Ascomycota</taxon>
        <taxon>Pezizomycotina</taxon>
        <taxon>Eurotiomycetes</taxon>
        <taxon>Chaetothyriomycetidae</taxon>
        <taxon>Chaetothyriales</taxon>
        <taxon>Trichomeriaceae</taxon>
        <taxon>Knufia</taxon>
    </lineage>
</organism>
<feature type="compositionally biased region" description="Polar residues" evidence="1">
    <location>
        <begin position="108"/>
        <end position="117"/>
    </location>
</feature>
<gene>
    <name evidence="2" type="ORF">H2204_011561</name>
</gene>
<dbReference type="Proteomes" id="UP001172681">
    <property type="component" value="Unassembled WGS sequence"/>
</dbReference>
<comment type="caution">
    <text evidence="2">The sequence shown here is derived from an EMBL/GenBank/DDBJ whole genome shotgun (WGS) entry which is preliminary data.</text>
</comment>
<dbReference type="PANTHER" id="PTHR37540">
    <property type="entry name" value="TRANSCRIPTION FACTOR (ACR-2), PUTATIVE-RELATED-RELATED"/>
    <property type="match status" value="1"/>
</dbReference>
<name>A0AA38XUV8_9EURO</name>
<sequence>MARCSAANYATFEKEVALDFRTPCEAGPSFHDIQVDKSLQRLHKRIATEASPGFEQKFQFVEGLKSKAERRRTRAFLTKQHYRRKRYEELESATHSEDTSNIAAGAGVSTSKSSNAPGSGAQIPKDEEREIVETHIMLRSHRVRTSFIDYLGRGRGDPFNSYPILATRDVHELVDHYYFVIPSLVHRHWHRAVRKPRSCWDLFNLYRKHEIPFLCMLHHAALHLATLKGQKESLQTMEFKQRSLEAVNRSLRLLQGPCDEWTIMGIGLLANAERVWGDRQVARLHWGALKRLLLERGGFPGLQHNPPMHTKIVWSFIALSWPTMDGNPAYLDETSDSVGISMGNRTQLSGSAYDRSCDEFVEFLSRRKAQTLKALPSTADQHKALKDHPFRTSSFRAGSELSTALENFETGYNDFEKRRAVDNCRMASLILLNLIMAELGDFSSQTEKYLATLQQILEDDDDDSDLSAEHLLWTLLSMPTDQGHYDRVWKTSRLIGVVKRTSSAMWSTIENILRNSMRLPANANDLGIVLQQWSHERFLLEAKSPVDIHTDPARWPTKTSLEAGVNQTLCSTHCNICPLKPATY</sequence>
<accession>A0AA38XUV8</accession>
<evidence type="ECO:0000313" key="3">
    <source>
        <dbReference type="Proteomes" id="UP001172681"/>
    </source>
</evidence>
<dbReference type="AlphaFoldDB" id="A0AA38XUV8"/>